<dbReference type="SUPFAM" id="SSF53244">
    <property type="entry name" value="MurD-like peptide ligases, peptide-binding domain"/>
    <property type="match status" value="1"/>
</dbReference>
<sequence>VVDLLKPTVLHWKIAELNVPRAAPIQQLNDALQGQTIQQFGNIKEAFKSALEQTNNNQLILACGSFHTLEAIWEYLEECQ</sequence>
<comment type="caution">
    <text evidence="1">The sequence shown here is derived from an EMBL/GenBank/DDBJ whole genome shotgun (WGS) entry which is preliminary data.</text>
</comment>
<protein>
    <submittedName>
        <fullName evidence="1">Bifunctional tetrahydrofolate synthase/dihydrofolate synthase</fullName>
    </submittedName>
</protein>
<organism evidence="1 2">
    <name type="scientific">Acinetobacter baumannii</name>
    <dbReference type="NCBI Taxonomy" id="470"/>
    <lineage>
        <taxon>Bacteria</taxon>
        <taxon>Pseudomonadati</taxon>
        <taxon>Pseudomonadota</taxon>
        <taxon>Gammaproteobacteria</taxon>
        <taxon>Moraxellales</taxon>
        <taxon>Moraxellaceae</taxon>
        <taxon>Acinetobacter</taxon>
        <taxon>Acinetobacter calcoaceticus/baumannii complex</taxon>
    </lineage>
</organism>
<reference evidence="1 2" key="1">
    <citation type="submission" date="2018-10" db="EMBL/GenBank/DDBJ databases">
        <title>GWAS and RNA-Seq identify cryptic mechanisms of antimicrobial resistance in Acinetobacter baumannii.</title>
        <authorList>
            <person name="Sahl J.W."/>
        </authorList>
    </citation>
    <scope>NUCLEOTIDE SEQUENCE [LARGE SCALE GENOMIC DNA]</scope>
    <source>
        <strain evidence="1 2">TG28175</strain>
    </source>
</reference>
<dbReference type="Proteomes" id="UP000280073">
    <property type="component" value="Unassembled WGS sequence"/>
</dbReference>
<gene>
    <name evidence="1" type="ORF">EA686_22955</name>
</gene>
<dbReference type="AlphaFoldDB" id="A0A3R9SD64"/>
<dbReference type="Gene3D" id="3.90.190.20">
    <property type="entry name" value="Mur ligase, C-terminal domain"/>
    <property type="match status" value="1"/>
</dbReference>
<dbReference type="EMBL" id="RFDI01001674">
    <property type="protein sequence ID" value="RSR38788.1"/>
    <property type="molecule type" value="Genomic_DNA"/>
</dbReference>
<accession>A0A3R9SD64</accession>
<name>A0A3R9SD64_ACIBA</name>
<feature type="non-terminal residue" evidence="1">
    <location>
        <position position="1"/>
    </location>
</feature>
<evidence type="ECO:0000313" key="1">
    <source>
        <dbReference type="EMBL" id="RSR38788.1"/>
    </source>
</evidence>
<dbReference type="GO" id="GO:0016881">
    <property type="term" value="F:acid-amino acid ligase activity"/>
    <property type="evidence" value="ECO:0007669"/>
    <property type="project" value="InterPro"/>
</dbReference>
<proteinExistence type="predicted"/>
<evidence type="ECO:0000313" key="2">
    <source>
        <dbReference type="Proteomes" id="UP000280073"/>
    </source>
</evidence>
<dbReference type="InterPro" id="IPR036615">
    <property type="entry name" value="Mur_ligase_C_dom_sf"/>
</dbReference>